<dbReference type="RefSeq" id="WP_345316581.1">
    <property type="nucleotide sequence ID" value="NZ_BAABLF010000008.1"/>
</dbReference>
<comment type="caution">
    <text evidence="2">The sequence shown here is derived from an EMBL/GenBank/DDBJ whole genome shotgun (WGS) entry which is preliminary data.</text>
</comment>
<keyword evidence="1" id="KW-0472">Membrane</keyword>
<keyword evidence="1" id="KW-0812">Transmembrane</keyword>
<dbReference type="EMBL" id="BAABLF010000008">
    <property type="protein sequence ID" value="GAA5190862.1"/>
    <property type="molecule type" value="Genomic_DNA"/>
</dbReference>
<dbReference type="Proteomes" id="UP001501600">
    <property type="component" value="Unassembled WGS sequence"/>
</dbReference>
<keyword evidence="1" id="KW-1133">Transmembrane helix</keyword>
<evidence type="ECO:0000313" key="2">
    <source>
        <dbReference type="EMBL" id="GAA5190862.1"/>
    </source>
</evidence>
<name>A0ABP9S646_9GAMM</name>
<organism evidence="2 3">
    <name type="scientific">Ferrimonas gelatinilytica</name>
    <dbReference type="NCBI Taxonomy" id="1255257"/>
    <lineage>
        <taxon>Bacteria</taxon>
        <taxon>Pseudomonadati</taxon>
        <taxon>Pseudomonadota</taxon>
        <taxon>Gammaproteobacteria</taxon>
        <taxon>Alteromonadales</taxon>
        <taxon>Ferrimonadaceae</taxon>
        <taxon>Ferrimonas</taxon>
    </lineage>
</organism>
<protein>
    <submittedName>
        <fullName evidence="2">Uncharacterized protein</fullName>
    </submittedName>
</protein>
<accession>A0ABP9S646</accession>
<feature type="transmembrane region" description="Helical" evidence="1">
    <location>
        <begin position="243"/>
        <end position="261"/>
    </location>
</feature>
<evidence type="ECO:0000313" key="3">
    <source>
        <dbReference type="Proteomes" id="UP001501600"/>
    </source>
</evidence>
<gene>
    <name evidence="2" type="ORF">GCM10025772_16530</name>
</gene>
<sequence>MSKIIVKQEEALSFKLVHQMKSGDQRRLDLFFILPKEMGVNPQSLDPQEYAHSAIAGRRSYFSTRLHLPLVQGRFVSLNKRTVEEFRLYLNLFAYQFAIAIETDSNEVAQIKEPEPFYEALSELCEIVTQLLKRFRRNEPSDPNWKHYFENADNYLSWFCEQRLLKLLSHAPRSSEHSDAIEQLLGLCRAERRYREEKNYNSEQTLADPNRISNKMLLMRRLIQQGVVLKEELKTLGVGLKKATTGVSTGIIMLIVSTLVIKAQGVLSGLTLALVLTLAVIYAFREIFKDDMRNAMWRRLQKGRPRWSRILRDTSSQAVIGRQLIWIDFIKSADLPKGVSEILSRRNSQNRIDTEILHYGLSARIAQKAFLTGYSSLQEQVNFSLAPFARYLERGKAKIYKEAEGKVSSDSVERRYQVNLILMLREPQQPPRFARYKITLNRSQIVDLSESPLPEGVLPIEPEPGDEDL</sequence>
<proteinExistence type="predicted"/>
<keyword evidence="3" id="KW-1185">Reference proteome</keyword>
<feature type="transmembrane region" description="Helical" evidence="1">
    <location>
        <begin position="267"/>
        <end position="288"/>
    </location>
</feature>
<evidence type="ECO:0000256" key="1">
    <source>
        <dbReference type="SAM" id="Phobius"/>
    </source>
</evidence>
<reference evidence="3" key="1">
    <citation type="journal article" date="2019" name="Int. J. Syst. Evol. Microbiol.">
        <title>The Global Catalogue of Microorganisms (GCM) 10K type strain sequencing project: providing services to taxonomists for standard genome sequencing and annotation.</title>
        <authorList>
            <consortium name="The Broad Institute Genomics Platform"/>
            <consortium name="The Broad Institute Genome Sequencing Center for Infectious Disease"/>
            <person name="Wu L."/>
            <person name="Ma J."/>
        </authorList>
    </citation>
    <scope>NUCLEOTIDE SEQUENCE [LARGE SCALE GENOMIC DNA]</scope>
    <source>
        <strain evidence="3">JCM 18720</strain>
    </source>
</reference>